<evidence type="ECO:0000313" key="3">
    <source>
        <dbReference type="Proteomes" id="UP000230405"/>
    </source>
</evidence>
<protein>
    <recommendedName>
        <fullName evidence="4">Glycosyltransferase RgtA/B/C/D-like domain-containing protein</fullName>
    </recommendedName>
</protein>
<feature type="transmembrane region" description="Helical" evidence="1">
    <location>
        <begin position="101"/>
        <end position="118"/>
    </location>
</feature>
<evidence type="ECO:0000313" key="2">
    <source>
        <dbReference type="EMBL" id="PIZ98945.1"/>
    </source>
</evidence>
<keyword evidence="1" id="KW-0812">Transmembrane</keyword>
<feature type="transmembrane region" description="Helical" evidence="1">
    <location>
        <begin position="130"/>
        <end position="148"/>
    </location>
</feature>
<keyword evidence="1" id="KW-0472">Membrane</keyword>
<reference evidence="3" key="1">
    <citation type="submission" date="2017-09" db="EMBL/GenBank/DDBJ databases">
        <title>Depth-based differentiation of microbial function through sediment-hosted aquifers and enrichment of novel symbionts in the deep terrestrial subsurface.</title>
        <authorList>
            <person name="Probst A.J."/>
            <person name="Ladd B."/>
            <person name="Jarett J.K."/>
            <person name="Geller-Mcgrath D.E."/>
            <person name="Sieber C.M.K."/>
            <person name="Emerson J.B."/>
            <person name="Anantharaman K."/>
            <person name="Thomas B.C."/>
            <person name="Malmstrom R."/>
            <person name="Stieglmeier M."/>
            <person name="Klingl A."/>
            <person name="Woyke T."/>
            <person name="Ryan C.M."/>
            <person name="Banfield J.F."/>
        </authorList>
    </citation>
    <scope>NUCLEOTIDE SEQUENCE [LARGE SCALE GENOMIC DNA]</scope>
</reference>
<evidence type="ECO:0008006" key="4">
    <source>
        <dbReference type="Google" id="ProtNLM"/>
    </source>
</evidence>
<feature type="transmembrane region" description="Helical" evidence="1">
    <location>
        <begin position="154"/>
        <end position="171"/>
    </location>
</feature>
<evidence type="ECO:0000256" key="1">
    <source>
        <dbReference type="SAM" id="Phobius"/>
    </source>
</evidence>
<gene>
    <name evidence="2" type="ORF">COX77_02945</name>
</gene>
<accession>A0A2M7VEK5</accession>
<comment type="caution">
    <text evidence="2">The sequence shown here is derived from an EMBL/GenBank/DDBJ whole genome shotgun (WGS) entry which is preliminary data.</text>
</comment>
<organism evidence="2 3">
    <name type="scientific">Candidatus Komeilibacteria bacterium CG_4_10_14_0_2_um_filter_37_10</name>
    <dbReference type="NCBI Taxonomy" id="1974470"/>
    <lineage>
        <taxon>Bacteria</taxon>
        <taxon>Candidatus Komeiliibacteriota</taxon>
    </lineage>
</organism>
<feature type="transmembrane region" description="Helical" evidence="1">
    <location>
        <begin position="368"/>
        <end position="387"/>
    </location>
</feature>
<sequence>MIFIFSLFCFLLYKNISYPLLWNNESETVDTAQQILKFGYPKVHDGKNMHYIPDNNLSIGYKESADANITIPWGNYYFATIGAELAQLTDNIYWKTALNRIPFATIGLIGLLLILLSVKKIFSNRNEYKLFIALFLFLESFSVSLLLTLRTARYYSLTIFILGCFLYIFLNHRYWQKCTPLKYCTLMTLILFCAFNINSAIFLLLVFTILSSELFNLIKSWLQKKKLGNDKKGVRKILNNFLKKISPLLITPILLIPNIIFFETFSTLIRAKEYYHLGAGQYLENVRRIYFYLSNLELFYLALGTKIFFIGIVLYCFYPKKNNKPDNNTTLFSLIKINFFTSYFFILTTLLITTLPFAFSWIVHYQAAQPLLILNLVIDLFTIYHFIDRGKNETSNIIVQGLLTIVICLFFLVNVNTFFSYNKAYFYQLHNQLRGPLDFIIPYIQKNYSNTSDLSIATNYEELSYVYYLNARYLLGYSQINLNEDLKQIPDIVIFRKKWQHNPDAFNYYLSQQTYQKISFPIYDFPTNDIAELLSNRHWLYNHRFLTTYTNNPQDQVEIYIKTKK</sequence>
<keyword evidence="1" id="KW-1133">Transmembrane helix</keyword>
<feature type="transmembrane region" description="Helical" evidence="1">
    <location>
        <begin position="298"/>
        <end position="318"/>
    </location>
</feature>
<dbReference type="EMBL" id="PFPO01000055">
    <property type="protein sequence ID" value="PIZ98945.1"/>
    <property type="molecule type" value="Genomic_DNA"/>
</dbReference>
<name>A0A2M7VEK5_9BACT</name>
<dbReference type="AlphaFoldDB" id="A0A2M7VEK5"/>
<feature type="transmembrane region" description="Helical" evidence="1">
    <location>
        <begin position="183"/>
        <end position="210"/>
    </location>
</feature>
<proteinExistence type="predicted"/>
<dbReference type="Proteomes" id="UP000230405">
    <property type="component" value="Unassembled WGS sequence"/>
</dbReference>
<feature type="transmembrane region" description="Helical" evidence="1">
    <location>
        <begin position="399"/>
        <end position="421"/>
    </location>
</feature>
<feature type="transmembrane region" description="Helical" evidence="1">
    <location>
        <begin position="339"/>
        <end position="362"/>
    </location>
</feature>